<feature type="active site" description="Proton acceptor" evidence="13">
    <location>
        <position position="58"/>
    </location>
</feature>
<keyword evidence="10" id="KW-0573">Peptidoglycan synthesis</keyword>
<dbReference type="Pfam" id="PF07943">
    <property type="entry name" value="PBP5_C"/>
    <property type="match status" value="1"/>
</dbReference>
<evidence type="ECO:0000256" key="3">
    <source>
        <dbReference type="ARBA" id="ARBA00007164"/>
    </source>
</evidence>
<evidence type="ECO:0000256" key="15">
    <source>
        <dbReference type="RuleBase" id="RU004016"/>
    </source>
</evidence>
<dbReference type="Gene3D" id="3.40.710.10">
    <property type="entry name" value="DD-peptidase/beta-lactamase superfamily"/>
    <property type="match status" value="1"/>
</dbReference>
<dbReference type="EC" id="3.4.16.4" evidence="4"/>
<evidence type="ECO:0000256" key="12">
    <source>
        <dbReference type="ARBA" id="ARBA00034000"/>
    </source>
</evidence>
<feature type="active site" evidence="13">
    <location>
        <position position="117"/>
    </location>
</feature>
<evidence type="ECO:0000256" key="7">
    <source>
        <dbReference type="ARBA" id="ARBA00022729"/>
    </source>
</evidence>
<dbReference type="PRINTS" id="PR00725">
    <property type="entry name" value="DADACBPTASE1"/>
</dbReference>
<dbReference type="InterPro" id="IPR018044">
    <property type="entry name" value="Peptidase_S11"/>
</dbReference>
<evidence type="ECO:0000256" key="14">
    <source>
        <dbReference type="PIRSR" id="PIRSR618044-2"/>
    </source>
</evidence>
<keyword evidence="7 16" id="KW-0732">Signal</keyword>
<evidence type="ECO:0000256" key="6">
    <source>
        <dbReference type="ARBA" id="ARBA00022670"/>
    </source>
</evidence>
<comment type="function">
    <text evidence="1">Removes C-terminal D-alanyl residues from sugar-peptide cell wall precursors.</text>
</comment>
<keyword evidence="8" id="KW-0378">Hydrolase</keyword>
<feature type="domain" description="Peptidase S11 D-Ala-D-Ala carboxypeptidase A C-terminal" evidence="17">
    <location>
        <begin position="271"/>
        <end position="359"/>
    </location>
</feature>
<evidence type="ECO:0000256" key="4">
    <source>
        <dbReference type="ARBA" id="ARBA00012448"/>
    </source>
</evidence>
<feature type="chain" id="PRO_5043052710" description="serine-type D-Ala-D-Ala carboxypeptidase" evidence="16">
    <location>
        <begin position="21"/>
        <end position="386"/>
    </location>
</feature>
<dbReference type="Gene3D" id="2.60.410.10">
    <property type="entry name" value="D-Ala-D-Ala carboxypeptidase, C-terminal domain"/>
    <property type="match status" value="1"/>
</dbReference>
<dbReference type="GO" id="GO:0071555">
    <property type="term" value="P:cell wall organization"/>
    <property type="evidence" value="ECO:0007669"/>
    <property type="project" value="UniProtKB-KW"/>
</dbReference>
<dbReference type="SUPFAM" id="SSF69189">
    <property type="entry name" value="Penicillin-binding protein associated domain"/>
    <property type="match status" value="1"/>
</dbReference>
<dbReference type="InterPro" id="IPR012338">
    <property type="entry name" value="Beta-lactam/transpept-like"/>
</dbReference>
<evidence type="ECO:0000256" key="9">
    <source>
        <dbReference type="ARBA" id="ARBA00022960"/>
    </source>
</evidence>
<evidence type="ECO:0000313" key="18">
    <source>
        <dbReference type="EMBL" id="AZW15946.1"/>
    </source>
</evidence>
<comment type="similarity">
    <text evidence="3 15">Belongs to the peptidase S11 family.</text>
</comment>
<dbReference type="EMBL" id="CP024172">
    <property type="protein sequence ID" value="AZW15946.1"/>
    <property type="molecule type" value="Genomic_DNA"/>
</dbReference>
<dbReference type="PANTHER" id="PTHR21581:SF6">
    <property type="entry name" value="TRAFFICKING PROTEIN PARTICLE COMPLEX SUBUNIT 12"/>
    <property type="match status" value="1"/>
</dbReference>
<evidence type="ECO:0000256" key="16">
    <source>
        <dbReference type="SAM" id="SignalP"/>
    </source>
</evidence>
<evidence type="ECO:0000313" key="19">
    <source>
        <dbReference type="Proteomes" id="UP000282741"/>
    </source>
</evidence>
<dbReference type="SUPFAM" id="SSF56601">
    <property type="entry name" value="beta-lactamase/transpeptidase-like"/>
    <property type="match status" value="1"/>
</dbReference>
<dbReference type="Proteomes" id="UP000282741">
    <property type="component" value="Chromosome"/>
</dbReference>
<dbReference type="GO" id="GO:0009002">
    <property type="term" value="F:serine-type D-Ala-D-Ala carboxypeptidase activity"/>
    <property type="evidence" value="ECO:0007669"/>
    <property type="project" value="UniProtKB-EC"/>
</dbReference>
<keyword evidence="9" id="KW-0133">Cell shape</keyword>
<protein>
    <recommendedName>
        <fullName evidence="4">serine-type D-Ala-D-Ala carboxypeptidase</fullName>
        <ecNumber evidence="4">3.4.16.4</ecNumber>
    </recommendedName>
</protein>
<evidence type="ECO:0000256" key="5">
    <source>
        <dbReference type="ARBA" id="ARBA00022645"/>
    </source>
</evidence>
<dbReference type="Pfam" id="PF00768">
    <property type="entry name" value="Peptidase_S11"/>
    <property type="match status" value="1"/>
</dbReference>
<dbReference type="GO" id="GO:0008360">
    <property type="term" value="P:regulation of cell shape"/>
    <property type="evidence" value="ECO:0007669"/>
    <property type="project" value="UniProtKB-KW"/>
</dbReference>
<name>A0AAN1RTP2_9BORD</name>
<dbReference type="RefSeq" id="WP_032954831.1">
    <property type="nucleotide sequence ID" value="NZ_CP012077.1"/>
</dbReference>
<gene>
    <name evidence="18" type="ORF">CS347_03685</name>
</gene>
<comment type="pathway">
    <text evidence="2">Cell wall biogenesis; peptidoglycan biosynthesis.</text>
</comment>
<dbReference type="AlphaFoldDB" id="A0AAN1RTP2"/>
<accession>A0AAN1RTP2</accession>
<evidence type="ECO:0000256" key="10">
    <source>
        <dbReference type="ARBA" id="ARBA00022984"/>
    </source>
</evidence>
<dbReference type="GO" id="GO:0009252">
    <property type="term" value="P:peptidoglycan biosynthetic process"/>
    <property type="evidence" value="ECO:0007669"/>
    <property type="project" value="UniProtKB-KW"/>
</dbReference>
<comment type="catalytic activity">
    <reaction evidence="12">
        <text>Preferential cleavage: (Ac)2-L-Lys-D-Ala-|-D-Ala. Also transpeptidation of peptidyl-alanyl moieties that are N-acyl substituents of D-alanine.</text>
        <dbReference type="EC" id="3.4.16.4"/>
    </reaction>
</comment>
<evidence type="ECO:0000256" key="13">
    <source>
        <dbReference type="PIRSR" id="PIRSR618044-1"/>
    </source>
</evidence>
<dbReference type="PANTHER" id="PTHR21581">
    <property type="entry name" value="D-ALANYL-D-ALANINE CARBOXYPEPTIDASE"/>
    <property type="match status" value="1"/>
</dbReference>
<dbReference type="InterPro" id="IPR015956">
    <property type="entry name" value="Peniciliin-bd_prot_C_sf"/>
</dbReference>
<keyword evidence="6" id="KW-0645">Protease</keyword>
<dbReference type="GO" id="GO:0006508">
    <property type="term" value="P:proteolysis"/>
    <property type="evidence" value="ECO:0007669"/>
    <property type="project" value="UniProtKB-KW"/>
</dbReference>
<proteinExistence type="inferred from homology"/>
<dbReference type="InterPro" id="IPR012907">
    <property type="entry name" value="Peptidase_S11_C"/>
</dbReference>
<keyword evidence="5 18" id="KW-0121">Carboxypeptidase</keyword>
<reference evidence="19" key="1">
    <citation type="submission" date="2017-10" db="EMBL/GenBank/DDBJ databases">
        <title>Whole genome sequencing of various Bordetella species.</title>
        <authorList>
            <person name="Weigand M.R."/>
            <person name="Loparev V."/>
            <person name="Peng Y."/>
            <person name="Bowden K.E."/>
            <person name="Tondella M.L."/>
            <person name="Williams M.M."/>
        </authorList>
    </citation>
    <scope>NUCLEOTIDE SEQUENCE [LARGE SCALE GENOMIC DNA]</scope>
    <source>
        <strain evidence="19">H720</strain>
    </source>
</reference>
<dbReference type="GeneID" id="92997005"/>
<evidence type="ECO:0000256" key="2">
    <source>
        <dbReference type="ARBA" id="ARBA00004752"/>
    </source>
</evidence>
<dbReference type="InterPro" id="IPR037167">
    <property type="entry name" value="Peptidase_S11_C_sf"/>
</dbReference>
<keyword evidence="11" id="KW-0961">Cell wall biogenesis/degradation</keyword>
<sequence length="386" mass="41479">MKLHNILGAALFAWALGAQAATPPAVAARAWLLLDVTTGQELASSQADLRIEPASLTKIMTAYLIYEDLAARRLALDQRVRVSTRAWRVPAGSSRMFLEAGQSVSIEALLTGLMVQSGNDAAVALAEASAGSVEAFVARMNRRAAELGLAHTRFASPAGLPDPGTYSTARDLARLAQHYVADFPQWSARFDAQREFEYGGIKQRNRNRLLWQDSSVDGIKTGHTGAAGYCIIASASRPDQGVPRRLIAVVMGTDSDKSRTQAGQTLLDWGYQAYDLAPAWGEPASARVWMGAAEQVGYAPLHGPYLAIPAGRQVERQVSLRTPLRAPLQAGQQVGEVRWLVDGRLVGQAPLLAREPVAPASYVGRMMDAATLWVGETWNIGPAARG</sequence>
<organism evidence="18 19">
    <name type="scientific">Bordetella hinzii</name>
    <dbReference type="NCBI Taxonomy" id="103855"/>
    <lineage>
        <taxon>Bacteria</taxon>
        <taxon>Pseudomonadati</taxon>
        <taxon>Pseudomonadota</taxon>
        <taxon>Betaproteobacteria</taxon>
        <taxon>Burkholderiales</taxon>
        <taxon>Alcaligenaceae</taxon>
        <taxon>Bordetella</taxon>
    </lineage>
</organism>
<dbReference type="SMART" id="SM00936">
    <property type="entry name" value="PBP5_C"/>
    <property type="match status" value="1"/>
</dbReference>
<evidence type="ECO:0000256" key="11">
    <source>
        <dbReference type="ARBA" id="ARBA00023316"/>
    </source>
</evidence>
<evidence type="ECO:0000256" key="8">
    <source>
        <dbReference type="ARBA" id="ARBA00022801"/>
    </source>
</evidence>
<evidence type="ECO:0000259" key="17">
    <source>
        <dbReference type="SMART" id="SM00936"/>
    </source>
</evidence>
<feature type="binding site" evidence="14">
    <location>
        <position position="220"/>
    </location>
    <ligand>
        <name>substrate</name>
    </ligand>
</feature>
<dbReference type="InterPro" id="IPR001967">
    <property type="entry name" value="Peptidase_S11_N"/>
</dbReference>
<evidence type="ECO:0000256" key="1">
    <source>
        <dbReference type="ARBA" id="ARBA00003217"/>
    </source>
</evidence>
<feature type="signal peptide" evidence="16">
    <location>
        <begin position="1"/>
        <end position="20"/>
    </location>
</feature>
<feature type="active site" description="Acyl-ester intermediate" evidence="13">
    <location>
        <position position="55"/>
    </location>
</feature>